<evidence type="ECO:0000256" key="2">
    <source>
        <dbReference type="SAM" id="SignalP"/>
    </source>
</evidence>
<evidence type="ECO:0000313" key="5">
    <source>
        <dbReference type="Proteomes" id="UP000198921"/>
    </source>
</evidence>
<proteinExistence type="predicted"/>
<dbReference type="Gene3D" id="3.30.10.20">
    <property type="match status" value="1"/>
</dbReference>
<dbReference type="STRING" id="1137993.SAMN05660209_04975"/>
<dbReference type="Proteomes" id="UP000198921">
    <property type="component" value="Unassembled WGS sequence"/>
</dbReference>
<feature type="compositionally biased region" description="Pro residues" evidence="1">
    <location>
        <begin position="42"/>
        <end position="52"/>
    </location>
</feature>
<protein>
    <submittedName>
        <fullName evidence="4">PASTA domain-containing protein</fullName>
    </submittedName>
</protein>
<gene>
    <name evidence="4" type="ORF">SAMN05660209_04975</name>
</gene>
<sequence>MKRTTTLGLLLSAGLALAGCGGGEPNASGAPATVTQTVEAPAPAPAPAPVPAPATQTPSAAAPTIDFPMPNLVGMNLQVAQNTMQANGVMYSVSHDLLGIRNQVQDGNWQVCDQNIPAGQQVVGDVEGQIDFGVVKLEERCP</sequence>
<feature type="signal peptide" evidence="2">
    <location>
        <begin position="1"/>
        <end position="18"/>
    </location>
</feature>
<feature type="chain" id="PRO_5038368201" evidence="2">
    <location>
        <begin position="19"/>
        <end position="142"/>
    </location>
</feature>
<feature type="region of interest" description="Disordered" evidence="1">
    <location>
        <begin position="39"/>
        <end position="63"/>
    </location>
</feature>
<dbReference type="EMBL" id="FNOT01000028">
    <property type="protein sequence ID" value="SDZ19178.1"/>
    <property type="molecule type" value="Genomic_DNA"/>
</dbReference>
<dbReference type="PROSITE" id="PS51257">
    <property type="entry name" value="PROKAR_LIPOPROTEIN"/>
    <property type="match status" value="1"/>
</dbReference>
<name>A0A1H3R1S5_9ACTN</name>
<organism evidence="4 5">
    <name type="scientific">Geodermatophilus africanus</name>
    <dbReference type="NCBI Taxonomy" id="1137993"/>
    <lineage>
        <taxon>Bacteria</taxon>
        <taxon>Bacillati</taxon>
        <taxon>Actinomycetota</taxon>
        <taxon>Actinomycetes</taxon>
        <taxon>Geodermatophilales</taxon>
        <taxon>Geodermatophilaceae</taxon>
        <taxon>Geodermatophilus</taxon>
    </lineage>
</organism>
<keyword evidence="5" id="KW-1185">Reference proteome</keyword>
<dbReference type="AlphaFoldDB" id="A0A1H3R1S5"/>
<feature type="domain" description="PASTA" evidence="3">
    <location>
        <begin position="62"/>
        <end position="136"/>
    </location>
</feature>
<keyword evidence="2" id="KW-0732">Signal</keyword>
<dbReference type="RefSeq" id="WP_091162141.1">
    <property type="nucleotide sequence ID" value="NZ_FNOT01000028.1"/>
</dbReference>
<dbReference type="Pfam" id="PF03793">
    <property type="entry name" value="PASTA"/>
    <property type="match status" value="1"/>
</dbReference>
<dbReference type="InterPro" id="IPR005543">
    <property type="entry name" value="PASTA_dom"/>
</dbReference>
<evidence type="ECO:0000256" key="1">
    <source>
        <dbReference type="SAM" id="MobiDB-lite"/>
    </source>
</evidence>
<evidence type="ECO:0000259" key="3">
    <source>
        <dbReference type="PROSITE" id="PS51178"/>
    </source>
</evidence>
<accession>A0A1H3R1S5</accession>
<reference evidence="5" key="1">
    <citation type="submission" date="2016-10" db="EMBL/GenBank/DDBJ databases">
        <authorList>
            <person name="Varghese N."/>
            <person name="Submissions S."/>
        </authorList>
    </citation>
    <scope>NUCLEOTIDE SEQUENCE [LARGE SCALE GENOMIC DNA]</scope>
    <source>
        <strain evidence="5">DSM 45422</strain>
    </source>
</reference>
<dbReference type="PROSITE" id="PS51178">
    <property type="entry name" value="PASTA"/>
    <property type="match status" value="1"/>
</dbReference>
<feature type="compositionally biased region" description="Low complexity" evidence="1">
    <location>
        <begin position="53"/>
        <end position="63"/>
    </location>
</feature>
<evidence type="ECO:0000313" key="4">
    <source>
        <dbReference type="EMBL" id="SDZ19178.1"/>
    </source>
</evidence>